<dbReference type="Proteomes" id="UP000566819">
    <property type="component" value="Unassembled WGS sequence"/>
</dbReference>
<sequence length="1073" mass="121270">MASSSQPLDSIPGGSGPIADTTERARQLLFCCREIRDEDPRKVATAQLARFNLWASNIGVFAARHASLDYRLRTAPIVRITIEGNLEIICRHLLCTLKATTELSEEELNGFYDIDKSQIHAFGLELLEESSSNDELKIRELRFVEETIGTLHQISLAIRKASNRDSLIKVPRLFDVDSDYTVIRERLGNIHDAESLVRSVRFEISSAFENFVRKVLISRWFRPDQEAELDPEQKRYRQALLDCCVETVTIRRRQLAYFRNHQFKLAQGGPTKFMPTTQQKQAESKLLLPAAPKAFSPDQPVLYESSDAALSETIGSELQSTEFRPAPPSSAPSSTVSFTADSSFGSRGQFEVPPPPKLEEGEKEKACPYCCLVLPAKTFQVQKKAKRWEKHLLEDLQPYICLFVNCSQRGKSYSSFKDWQTHLNQPHTHNWICTLHSEDAENATGELFVFDRLVNFKNHLSTYHADLDSSTTDGLVQQASQLAVLPQCCFVCFEELPNVPNLQKHMANHLKFMSLLALPWRDDIESGEGLESDRLMSAKGPSDTSHPSEMDLSGINLLEPADTDGTVPAPTEALKPKEFAPLLSVVDANLITVQDHVRELETWTTKINQPLFKLERVFGVILLLIHWRGKARRQIYTKQAAVQSIRPSTSDVSYHNPFNGTDRRHIIGTPGVKEKLDSRYQVRTYDYKKSFRPGRVFCTLWTDPTSEKTNRNQTFISEVMREGCCNCLPVTSYEGRSHKKSGIELNEHGQIYSHKRPKEVQGMKKKPLKVILSKTGDALEDTSLVNYGRIYTVESNVKVLDVGVLDEDSQKRLQRYYRDVNFQLEDYFDEVPTDSKPETKETDFVGVGASFEPLGQSYQSIGQTQARASGYTQGYGTGYSQESPNTYASQTGTSGVIDYNIPVPMHPSPYTTGSGRGNHPPTTNYPGDYTATSTTASFVPYPTYDTTHLAYRPQSTRDETTLSPSYIGNPDYPSNVPYSDGNDQGQNYHEPGRFDEMQGTNRQISEPVASDAPYPTRSNPFASSSKVEQDEITVEEDDDEDLILPTREEAETRRADMRTRTKREKRHERNNRR</sequence>
<dbReference type="PANTHER" id="PTHR35391:SF7">
    <property type="entry name" value="C2H2-TYPE DOMAIN-CONTAINING PROTEIN"/>
    <property type="match status" value="1"/>
</dbReference>
<dbReference type="EMBL" id="JAAMPI010001267">
    <property type="protein sequence ID" value="KAF4625912.1"/>
    <property type="molecule type" value="Genomic_DNA"/>
</dbReference>
<comment type="caution">
    <text evidence="3">The sequence shown here is derived from an EMBL/GenBank/DDBJ whole genome shotgun (WGS) entry which is preliminary data.</text>
</comment>
<feature type="compositionally biased region" description="Polar residues" evidence="1">
    <location>
        <begin position="335"/>
        <end position="346"/>
    </location>
</feature>
<feature type="domain" description="DUF6590" evidence="2">
    <location>
        <begin position="688"/>
        <end position="814"/>
    </location>
</feature>
<feature type="region of interest" description="Disordered" evidence="1">
    <location>
        <begin position="1"/>
        <end position="20"/>
    </location>
</feature>
<keyword evidence="4" id="KW-1185">Reference proteome</keyword>
<feature type="compositionally biased region" description="Acidic residues" evidence="1">
    <location>
        <begin position="1030"/>
        <end position="1042"/>
    </location>
</feature>
<dbReference type="OrthoDB" id="20872at2759"/>
<evidence type="ECO:0000313" key="3">
    <source>
        <dbReference type="EMBL" id="KAF4625912.1"/>
    </source>
</evidence>
<feature type="compositionally biased region" description="Basic residues" evidence="1">
    <location>
        <begin position="1060"/>
        <end position="1073"/>
    </location>
</feature>
<gene>
    <name evidence="3" type="ORF">G7Y89_g12247</name>
</gene>
<feature type="compositionally biased region" description="Basic and acidic residues" evidence="1">
    <location>
        <begin position="1046"/>
        <end position="1059"/>
    </location>
</feature>
<feature type="compositionally biased region" description="Polar residues" evidence="1">
    <location>
        <begin position="1016"/>
        <end position="1026"/>
    </location>
</feature>
<evidence type="ECO:0000256" key="1">
    <source>
        <dbReference type="SAM" id="MobiDB-lite"/>
    </source>
</evidence>
<protein>
    <recommendedName>
        <fullName evidence="2">DUF6590 domain-containing protein</fullName>
    </recommendedName>
</protein>
<evidence type="ECO:0000259" key="2">
    <source>
        <dbReference type="Pfam" id="PF20233"/>
    </source>
</evidence>
<name>A0A8H4RCX9_9HELO</name>
<organism evidence="3 4">
    <name type="scientific">Cudoniella acicularis</name>
    <dbReference type="NCBI Taxonomy" id="354080"/>
    <lineage>
        <taxon>Eukaryota</taxon>
        <taxon>Fungi</taxon>
        <taxon>Dikarya</taxon>
        <taxon>Ascomycota</taxon>
        <taxon>Pezizomycotina</taxon>
        <taxon>Leotiomycetes</taxon>
        <taxon>Helotiales</taxon>
        <taxon>Tricladiaceae</taxon>
        <taxon>Cudoniella</taxon>
    </lineage>
</organism>
<dbReference type="InterPro" id="IPR046497">
    <property type="entry name" value="DUF6590"/>
</dbReference>
<feature type="region of interest" description="Disordered" evidence="1">
    <location>
        <begin position="316"/>
        <end position="359"/>
    </location>
</feature>
<evidence type="ECO:0000313" key="4">
    <source>
        <dbReference type="Proteomes" id="UP000566819"/>
    </source>
</evidence>
<reference evidence="3 4" key="1">
    <citation type="submission" date="2020-03" db="EMBL/GenBank/DDBJ databases">
        <title>Draft Genome Sequence of Cudoniella acicularis.</title>
        <authorList>
            <person name="Buettner E."/>
            <person name="Kellner H."/>
        </authorList>
    </citation>
    <scope>NUCLEOTIDE SEQUENCE [LARGE SCALE GENOMIC DNA]</scope>
    <source>
        <strain evidence="3 4">DSM 108380</strain>
    </source>
</reference>
<proteinExistence type="predicted"/>
<dbReference type="PANTHER" id="PTHR35391">
    <property type="entry name" value="C2H2-TYPE DOMAIN-CONTAINING PROTEIN-RELATED"/>
    <property type="match status" value="1"/>
</dbReference>
<dbReference type="AlphaFoldDB" id="A0A8H4RCX9"/>
<dbReference type="Pfam" id="PF20233">
    <property type="entry name" value="DUF6590"/>
    <property type="match status" value="1"/>
</dbReference>
<feature type="region of interest" description="Disordered" evidence="1">
    <location>
        <begin position="951"/>
        <end position="1073"/>
    </location>
</feature>
<accession>A0A8H4RCX9</accession>